<dbReference type="EMBL" id="MRBO01000222">
    <property type="protein sequence ID" value="KAB2586284.1"/>
    <property type="molecule type" value="Genomic_DNA"/>
</dbReference>
<accession>A0A0C3A623</accession>
<reference evidence="2 3" key="1">
    <citation type="journal article" date="2017" name="Poromechanics V (2013)">
        <title>Genomic Characterization of the Arsenic-Tolerant Actinobacterium, &lt;i&gt;Rhodococcus erythropolis&lt;/i&gt; S43.</title>
        <authorList>
            <person name="Retamal-Morales G."/>
            <person name="Mehnert M."/>
            <person name="Schwabe R."/>
            <person name="Tischler D."/>
            <person name="Schloemann M."/>
            <person name="Levican G.J."/>
        </authorList>
    </citation>
    <scope>NUCLEOTIDE SEQUENCE [LARGE SCALE GENOMIC DNA]</scope>
    <source>
        <strain evidence="2 3">S43</strain>
    </source>
</reference>
<name>A0A0C3A623_RHOER</name>
<dbReference type="InterPro" id="IPR024047">
    <property type="entry name" value="MM3350-like_sf"/>
</dbReference>
<dbReference type="Proteomes" id="UP000325576">
    <property type="component" value="Unassembled WGS sequence"/>
</dbReference>
<evidence type="ECO:0000259" key="1">
    <source>
        <dbReference type="Pfam" id="PF07929"/>
    </source>
</evidence>
<dbReference type="PANTHER" id="PTHR41878">
    <property type="entry name" value="LEXA REPRESSOR-RELATED"/>
    <property type="match status" value="1"/>
</dbReference>
<gene>
    <name evidence="2" type="ORF">BS297_06090</name>
</gene>
<organism evidence="2 3">
    <name type="scientific">Rhodococcus erythropolis</name>
    <name type="common">Arthrobacter picolinophilus</name>
    <dbReference type="NCBI Taxonomy" id="1833"/>
    <lineage>
        <taxon>Bacteria</taxon>
        <taxon>Bacillati</taxon>
        <taxon>Actinomycetota</taxon>
        <taxon>Actinomycetes</taxon>
        <taxon>Mycobacteriales</taxon>
        <taxon>Nocardiaceae</taxon>
        <taxon>Rhodococcus</taxon>
        <taxon>Rhodococcus erythropolis group</taxon>
    </lineage>
</organism>
<dbReference type="Pfam" id="PF07929">
    <property type="entry name" value="PRiA4_ORF3"/>
    <property type="match status" value="1"/>
</dbReference>
<sequence length="440" mass="48934">MKVLTPRQMRNQRRRPEVSNFVMRIELDCITPPIWRRFSVPSNIKLDQLHSIVQAVMGWGDQHAHQWVSVHHSTDNGPDRYIAPEVIERDGYQEDEFGEDEVRIDEAVTAVGEYVRYEYNARARWSHTLVLEQIVEDQPISEPSCLDGARACPPEDSGGPIGYREFLNGQASNGLFDPERFVPAESNAAVTIAVALLKSPPVGSSLFEKFLRRLSVHSAPKLFAAVAKSELRGGYDNYFEVMREGATRQLLWLLNSARGGGIVLTAFGSLPPDLVASARDELDWGSDWIDVTAGSDSQLAVLVEAAKTLGFVRKLRGTLLLTRLGASVLAYEGELWRHIVTAMPLGKGELAQEAGRILFLTLAAGLSESERSEVMIEGLTALGWSTTDGTRLGDDDWTWMVRDTLVYLRMIGAIVSNPLDQHVSADPEWGRRFARMVLSM</sequence>
<dbReference type="AlphaFoldDB" id="A0A0C3A623"/>
<dbReference type="PANTHER" id="PTHR41878:SF1">
    <property type="entry name" value="TNPR PROTEIN"/>
    <property type="match status" value="1"/>
</dbReference>
<dbReference type="SUPFAM" id="SSF159941">
    <property type="entry name" value="MM3350-like"/>
    <property type="match status" value="1"/>
</dbReference>
<evidence type="ECO:0000313" key="2">
    <source>
        <dbReference type="EMBL" id="KAB2586284.1"/>
    </source>
</evidence>
<protein>
    <recommendedName>
        <fullName evidence="1">Plasmid pRiA4b Orf3-like domain-containing protein</fullName>
    </recommendedName>
</protein>
<dbReference type="InterPro" id="IPR012912">
    <property type="entry name" value="Plasmid_pRiA4b_Orf3-like"/>
</dbReference>
<comment type="caution">
    <text evidence="2">The sequence shown here is derived from an EMBL/GenBank/DDBJ whole genome shotgun (WGS) entry which is preliminary data.</text>
</comment>
<proteinExistence type="predicted"/>
<feature type="domain" description="Plasmid pRiA4b Orf3-like" evidence="1">
    <location>
        <begin position="21"/>
        <end position="168"/>
    </location>
</feature>
<dbReference type="Gene3D" id="3.10.290.30">
    <property type="entry name" value="MM3350-like"/>
    <property type="match status" value="1"/>
</dbReference>
<evidence type="ECO:0000313" key="3">
    <source>
        <dbReference type="Proteomes" id="UP000325576"/>
    </source>
</evidence>